<keyword evidence="7" id="KW-1185">Reference proteome</keyword>
<reference evidence="6 7" key="1">
    <citation type="submission" date="2015-09" db="EMBL/GenBank/DDBJ databases">
        <title>Draft genome sequence of a Caloramator mitchellensis, a moderate thermophile from the Great Artesian Basin of Australia.</title>
        <authorList>
            <person name="Patel B.K."/>
        </authorList>
    </citation>
    <scope>NUCLEOTIDE SEQUENCE [LARGE SCALE GENOMIC DNA]</scope>
    <source>
        <strain evidence="6 7">VF08</strain>
    </source>
</reference>
<evidence type="ECO:0000313" key="7">
    <source>
        <dbReference type="Proteomes" id="UP000052015"/>
    </source>
</evidence>
<evidence type="ECO:0000256" key="5">
    <source>
        <dbReference type="SAM" id="Coils"/>
    </source>
</evidence>
<protein>
    <recommendedName>
        <fullName evidence="4">V-type proton ATPase subunit E</fullName>
    </recommendedName>
    <alternativeName>
        <fullName evidence="4">V-ATPase subunit E</fullName>
    </alternativeName>
</protein>
<dbReference type="EMBL" id="LKHP01000003">
    <property type="protein sequence ID" value="KRQ87329.1"/>
    <property type="molecule type" value="Genomic_DNA"/>
</dbReference>
<accession>A0A0R3JUY2</accession>
<dbReference type="GO" id="GO:0046961">
    <property type="term" value="F:proton-transporting ATPase activity, rotational mechanism"/>
    <property type="evidence" value="ECO:0007669"/>
    <property type="project" value="InterPro"/>
</dbReference>
<feature type="coiled-coil region" evidence="5">
    <location>
        <begin position="12"/>
        <end position="62"/>
    </location>
</feature>
<dbReference type="Gene3D" id="1.20.5.620">
    <property type="entry name" value="F1F0 ATP synthase subunit B, membrane domain"/>
    <property type="match status" value="1"/>
</dbReference>
<comment type="similarity">
    <text evidence="1 4">Belongs to the V-ATPase E subunit family.</text>
</comment>
<dbReference type="Proteomes" id="UP000052015">
    <property type="component" value="Unassembled WGS sequence"/>
</dbReference>
<keyword evidence="4" id="KW-0066">ATP synthesis</keyword>
<dbReference type="AlphaFoldDB" id="A0A0R3JUY2"/>
<evidence type="ECO:0000256" key="2">
    <source>
        <dbReference type="ARBA" id="ARBA00022448"/>
    </source>
</evidence>
<dbReference type="InterPro" id="IPR002842">
    <property type="entry name" value="ATPase_V1_Esu"/>
</dbReference>
<dbReference type="GO" id="GO:0005524">
    <property type="term" value="F:ATP binding"/>
    <property type="evidence" value="ECO:0007669"/>
    <property type="project" value="UniProtKB-UniRule"/>
</dbReference>
<comment type="caution">
    <text evidence="6">The sequence shown here is derived from an EMBL/GenBank/DDBJ whole genome shotgun (WGS) entry which is preliminary data.</text>
</comment>
<dbReference type="OrthoDB" id="1749765at2"/>
<evidence type="ECO:0000313" key="6">
    <source>
        <dbReference type="EMBL" id="KRQ87329.1"/>
    </source>
</evidence>
<dbReference type="SUPFAM" id="SSF160527">
    <property type="entry name" value="V-type ATPase subunit E-like"/>
    <property type="match status" value="1"/>
</dbReference>
<keyword evidence="5" id="KW-0175">Coiled coil</keyword>
<keyword evidence="2 4" id="KW-0813">Transport</keyword>
<dbReference type="GO" id="GO:0033178">
    <property type="term" value="C:proton-transporting two-sector ATPase complex, catalytic domain"/>
    <property type="evidence" value="ECO:0007669"/>
    <property type="project" value="InterPro"/>
</dbReference>
<dbReference type="InterPro" id="IPR038495">
    <property type="entry name" value="ATPase_E_C"/>
</dbReference>
<keyword evidence="3 4" id="KW-0406">Ion transport</keyword>
<dbReference type="GO" id="GO:0046933">
    <property type="term" value="F:proton-transporting ATP synthase activity, rotational mechanism"/>
    <property type="evidence" value="ECO:0007669"/>
    <property type="project" value="UniProtKB-UniRule"/>
</dbReference>
<evidence type="ECO:0000256" key="1">
    <source>
        <dbReference type="ARBA" id="ARBA00005901"/>
    </source>
</evidence>
<proteinExistence type="inferred from homology"/>
<dbReference type="HAMAP" id="MF_00311">
    <property type="entry name" value="ATP_synth_E_arch"/>
    <property type="match status" value="1"/>
</dbReference>
<comment type="function">
    <text evidence="4">Produces ATP from ADP in the presence of a proton gradient across the membrane.</text>
</comment>
<gene>
    <name evidence="6" type="primary">atpE_2</name>
    <name evidence="4" type="synonym">atpE</name>
    <name evidence="6" type="ORF">ABG79_00667</name>
</gene>
<keyword evidence="4" id="KW-0375">Hydrogen ion transport</keyword>
<dbReference type="GO" id="GO:0042777">
    <property type="term" value="P:proton motive force-driven plasma membrane ATP synthesis"/>
    <property type="evidence" value="ECO:0007669"/>
    <property type="project" value="UniProtKB-UniRule"/>
</dbReference>
<evidence type="ECO:0000256" key="3">
    <source>
        <dbReference type="ARBA" id="ARBA00023065"/>
    </source>
</evidence>
<sequence>MAGIDNLKERLLSDAKAKALEIENQANAKADEILKEANLKAERIIEEIKEKAEKEGKELKERIISKAKMQVRDMMLKQKQDSIDNVFNLVIQKINSMDINSYKEFIKKIILNNVEFGDEEIVVSAKDKERIDNSLIAEINSILVQNGKMGSITLSPDTANISSGFIMRRKGLEINCTIESIIRNLRDEIETEIANIIF</sequence>
<dbReference type="Pfam" id="PF01991">
    <property type="entry name" value="vATP-synt_E"/>
    <property type="match status" value="1"/>
</dbReference>
<dbReference type="STRING" id="908809.ABG79_00667"/>
<dbReference type="Gene3D" id="3.30.2320.30">
    <property type="entry name" value="ATP synthase, E subunit, C-terminal"/>
    <property type="match status" value="1"/>
</dbReference>
<evidence type="ECO:0000256" key="4">
    <source>
        <dbReference type="HAMAP-Rule" id="MF_00311"/>
    </source>
</evidence>
<organism evidence="6 7">
    <name type="scientific">Caloramator mitchellensis</name>
    <dbReference type="NCBI Taxonomy" id="908809"/>
    <lineage>
        <taxon>Bacteria</taxon>
        <taxon>Bacillati</taxon>
        <taxon>Bacillota</taxon>
        <taxon>Clostridia</taxon>
        <taxon>Eubacteriales</taxon>
        <taxon>Clostridiaceae</taxon>
        <taxon>Caloramator</taxon>
    </lineage>
</organism>
<dbReference type="RefSeq" id="WP_057977106.1">
    <property type="nucleotide sequence ID" value="NZ_LKHP01000003.1"/>
</dbReference>
<name>A0A0R3JUY2_CALMK</name>